<proteinExistence type="predicted"/>
<dbReference type="AlphaFoldDB" id="A0A225VNE0"/>
<protein>
    <submittedName>
        <fullName evidence="1">RxLR effector protein</fullName>
    </submittedName>
</protein>
<organism evidence="1 2">
    <name type="scientific">Phytophthora megakarya</name>
    <dbReference type="NCBI Taxonomy" id="4795"/>
    <lineage>
        <taxon>Eukaryota</taxon>
        <taxon>Sar</taxon>
        <taxon>Stramenopiles</taxon>
        <taxon>Oomycota</taxon>
        <taxon>Peronosporomycetes</taxon>
        <taxon>Peronosporales</taxon>
        <taxon>Peronosporaceae</taxon>
        <taxon>Phytophthora</taxon>
    </lineage>
</organism>
<evidence type="ECO:0000313" key="2">
    <source>
        <dbReference type="Proteomes" id="UP000198211"/>
    </source>
</evidence>
<keyword evidence="2" id="KW-1185">Reference proteome</keyword>
<evidence type="ECO:0000313" key="1">
    <source>
        <dbReference type="EMBL" id="OWZ06050.1"/>
    </source>
</evidence>
<dbReference type="EMBL" id="NBNE01004137">
    <property type="protein sequence ID" value="OWZ06050.1"/>
    <property type="molecule type" value="Genomic_DNA"/>
</dbReference>
<comment type="caution">
    <text evidence="1">The sequence shown here is derived from an EMBL/GenBank/DDBJ whole genome shotgun (WGS) entry which is preliminary data.</text>
</comment>
<sequence>MIKQIRAKVKRLTTYNLWIFSNKSLEEIKLEHPELLESYKIFWENRMVRGGKYH</sequence>
<dbReference type="Proteomes" id="UP000198211">
    <property type="component" value="Unassembled WGS sequence"/>
</dbReference>
<gene>
    <name evidence="1" type="ORF">PHMEG_00021751</name>
</gene>
<reference evidence="2" key="1">
    <citation type="submission" date="2017-03" db="EMBL/GenBank/DDBJ databases">
        <title>Phytopthora megakarya and P. palmivora, two closely related causual agents of cacao black pod achieved similar genome size and gene model numbers by different mechanisms.</title>
        <authorList>
            <person name="Ali S."/>
            <person name="Shao J."/>
            <person name="Larry D.J."/>
            <person name="Kronmiller B."/>
            <person name="Shen D."/>
            <person name="Strem M.D."/>
            <person name="Melnick R.L."/>
            <person name="Guiltinan M.J."/>
            <person name="Tyler B.M."/>
            <person name="Meinhardt L.W."/>
            <person name="Bailey B.A."/>
        </authorList>
    </citation>
    <scope>NUCLEOTIDE SEQUENCE [LARGE SCALE GENOMIC DNA]</scope>
    <source>
        <strain evidence="2">zdho120</strain>
    </source>
</reference>
<accession>A0A225VNE0</accession>
<name>A0A225VNE0_9STRA</name>